<keyword evidence="1" id="KW-0812">Transmembrane</keyword>
<keyword evidence="4" id="KW-1185">Reference proteome</keyword>
<dbReference type="PRINTS" id="PR00169">
    <property type="entry name" value="KCHANNEL"/>
</dbReference>
<feature type="transmembrane region" description="Helical" evidence="1">
    <location>
        <begin position="36"/>
        <end position="58"/>
    </location>
</feature>
<protein>
    <recommendedName>
        <fullName evidence="2">Potassium channel domain-containing protein</fullName>
    </recommendedName>
</protein>
<comment type="caution">
    <text evidence="3">The sequence shown here is derived from an EMBL/GenBank/DDBJ whole genome shotgun (WGS) entry which is preliminary data.</text>
</comment>
<evidence type="ECO:0000256" key="1">
    <source>
        <dbReference type="SAM" id="Phobius"/>
    </source>
</evidence>
<dbReference type="PANTHER" id="PTHR10153">
    <property type="entry name" value="SMALL CONDUCTANCE CALCIUM-ACTIVATED POTASSIUM CHANNEL"/>
    <property type="match status" value="1"/>
</dbReference>
<dbReference type="Proteomes" id="UP000838100">
    <property type="component" value="Unassembled WGS sequence"/>
</dbReference>
<sequence length="221" mass="24616">MGLPDKKHNFTYLTIALVLTLLVSAMFPYVENDVTLGAYGLKLMLLATFGVTLVSLRFGQYWRPFIAVLIVVYIILAILQFVFLIEENDYLFLILLLVFFVGTAYGIAKKVLFSGHVDLNEVIGSIAIFLLIGLIWAVLYLMIIELSPTAFNGLEQSNWVGNFSEAAYFSFVTLTTLGYGDISPDHAFARVVVYLESIVGVFYMAVVVASLINANQKEIKD</sequence>
<name>A0ABN8EQS3_9GAMM</name>
<gene>
    <name evidence="3" type="ORF">SIN8267_02754</name>
</gene>
<reference evidence="3" key="1">
    <citation type="submission" date="2021-12" db="EMBL/GenBank/DDBJ databases">
        <authorList>
            <person name="Rodrigo-Torres L."/>
            <person name="Arahal R. D."/>
            <person name="Lucena T."/>
        </authorList>
    </citation>
    <scope>NUCLEOTIDE SEQUENCE</scope>
    <source>
        <strain evidence="3">CECT 8267</strain>
    </source>
</reference>
<feature type="domain" description="Potassium channel" evidence="2">
    <location>
        <begin position="130"/>
        <end position="215"/>
    </location>
</feature>
<feature type="transmembrane region" description="Helical" evidence="1">
    <location>
        <begin position="120"/>
        <end position="143"/>
    </location>
</feature>
<keyword evidence="1" id="KW-1133">Transmembrane helix</keyword>
<dbReference type="Gene3D" id="1.10.287.70">
    <property type="match status" value="1"/>
</dbReference>
<accession>A0ABN8EQS3</accession>
<evidence type="ECO:0000259" key="2">
    <source>
        <dbReference type="Pfam" id="PF07885"/>
    </source>
</evidence>
<dbReference type="InterPro" id="IPR013099">
    <property type="entry name" value="K_chnl_dom"/>
</dbReference>
<feature type="transmembrane region" description="Helical" evidence="1">
    <location>
        <begin position="163"/>
        <end position="180"/>
    </location>
</feature>
<evidence type="ECO:0000313" key="4">
    <source>
        <dbReference type="Proteomes" id="UP000838100"/>
    </source>
</evidence>
<dbReference type="SUPFAM" id="SSF81324">
    <property type="entry name" value="Voltage-gated potassium channels"/>
    <property type="match status" value="1"/>
</dbReference>
<feature type="transmembrane region" description="Helical" evidence="1">
    <location>
        <begin position="90"/>
        <end position="108"/>
    </location>
</feature>
<dbReference type="RefSeq" id="WP_237445302.1">
    <property type="nucleotide sequence ID" value="NZ_CAKLPX010000003.1"/>
</dbReference>
<evidence type="ECO:0000313" key="3">
    <source>
        <dbReference type="EMBL" id="CAH0992621.1"/>
    </source>
</evidence>
<organism evidence="3 4">
    <name type="scientific">Sinobacterium norvegicum</name>
    <dbReference type="NCBI Taxonomy" id="1641715"/>
    <lineage>
        <taxon>Bacteria</taxon>
        <taxon>Pseudomonadati</taxon>
        <taxon>Pseudomonadota</taxon>
        <taxon>Gammaproteobacteria</taxon>
        <taxon>Cellvibrionales</taxon>
        <taxon>Spongiibacteraceae</taxon>
        <taxon>Sinobacterium</taxon>
    </lineage>
</organism>
<dbReference type="EMBL" id="CAKLPX010000003">
    <property type="protein sequence ID" value="CAH0992621.1"/>
    <property type="molecule type" value="Genomic_DNA"/>
</dbReference>
<keyword evidence="1" id="KW-0472">Membrane</keyword>
<dbReference type="InterPro" id="IPR015449">
    <property type="entry name" value="K_chnl_Ca-activ_SK"/>
</dbReference>
<feature type="transmembrane region" description="Helical" evidence="1">
    <location>
        <begin position="12"/>
        <end position="30"/>
    </location>
</feature>
<dbReference type="Pfam" id="PF07885">
    <property type="entry name" value="Ion_trans_2"/>
    <property type="match status" value="1"/>
</dbReference>
<feature type="transmembrane region" description="Helical" evidence="1">
    <location>
        <begin position="192"/>
        <end position="212"/>
    </location>
</feature>
<proteinExistence type="predicted"/>
<feature type="transmembrane region" description="Helical" evidence="1">
    <location>
        <begin position="65"/>
        <end position="84"/>
    </location>
</feature>